<evidence type="ECO:0000313" key="4">
    <source>
        <dbReference type="Proteomes" id="UP000093309"/>
    </source>
</evidence>
<dbReference type="PANTHER" id="PTHR34351:SF2">
    <property type="entry name" value="DUF58 DOMAIN-CONTAINING PROTEIN"/>
    <property type="match status" value="1"/>
</dbReference>
<dbReference type="InterPro" id="IPR002881">
    <property type="entry name" value="DUF58"/>
</dbReference>
<sequence>MKSWGKTTLLFIGCVVSIVLAYRQGGVAAWYLGICLSLIWIQAGLFYVFALRGLLLNRHMSGDVFLAGDDLTIVVEIKHRSPVPLPWLLMRETWIHEGTGRKLSYSKLLFPWFQHTLLLPYKMTNLMRGSYRFAHLEAVTGDLFGFALRKIQREDLQRYVVYPRPDALGRSGMTFQSDEGEISAARGPKAETPLISSVRDYVSGDPYHRIHWKSTARLSRLMTKDPEQAASTKWMLLLDVAPAAGPAEAAQPLLEKGIALAAGFFEAAASGRESCGFACSSSSTRRIAPTIRPDLTLAYEVLASVGGKPAMSFPDLVRKEAADLPLHASMLCITSTLDVALVRAIADSGTRRRAVHVIYVHARPSLSVAEREGASQLQAAGCSFTEVPHPQSQWQAQGGVADATA</sequence>
<evidence type="ECO:0000256" key="1">
    <source>
        <dbReference type="SAM" id="Phobius"/>
    </source>
</evidence>
<protein>
    <recommendedName>
        <fullName evidence="2">DUF58 domain-containing protein</fullName>
    </recommendedName>
</protein>
<proteinExistence type="predicted"/>
<feature type="transmembrane region" description="Helical" evidence="1">
    <location>
        <begin position="31"/>
        <end position="51"/>
    </location>
</feature>
<comment type="caution">
    <text evidence="3">The sequence shown here is derived from an EMBL/GenBank/DDBJ whole genome shotgun (WGS) entry which is preliminary data.</text>
</comment>
<accession>A0A1C1A694</accession>
<evidence type="ECO:0000313" key="3">
    <source>
        <dbReference type="EMBL" id="OCT16075.1"/>
    </source>
</evidence>
<dbReference type="OrthoDB" id="140416at2"/>
<dbReference type="Proteomes" id="UP000093309">
    <property type="component" value="Unassembled WGS sequence"/>
</dbReference>
<dbReference type="PANTHER" id="PTHR34351">
    <property type="entry name" value="SLR1927 PROTEIN-RELATED"/>
    <property type="match status" value="1"/>
</dbReference>
<keyword evidence="4" id="KW-1185">Reference proteome</keyword>
<reference evidence="4" key="1">
    <citation type="submission" date="2016-05" db="EMBL/GenBank/DDBJ databases">
        <title>Paenibacillus oryzae. sp. nov., isolated from the rice root.</title>
        <authorList>
            <person name="Zhang J."/>
            <person name="Zhang X."/>
        </authorList>
    </citation>
    <scope>NUCLEOTIDE SEQUENCE [LARGE SCALE GENOMIC DNA]</scope>
    <source>
        <strain evidence="4">KCTC13222</strain>
    </source>
</reference>
<feature type="domain" description="DUF58" evidence="2">
    <location>
        <begin position="197"/>
        <end position="316"/>
    </location>
</feature>
<dbReference type="STRING" id="512399.A8709_10710"/>
<keyword evidence="1" id="KW-0812">Transmembrane</keyword>
<gene>
    <name evidence="3" type="ORF">A8709_10710</name>
</gene>
<evidence type="ECO:0000259" key="2">
    <source>
        <dbReference type="Pfam" id="PF01882"/>
    </source>
</evidence>
<dbReference type="RefSeq" id="WP_065851631.1">
    <property type="nucleotide sequence ID" value="NZ_LYPC01000012.1"/>
</dbReference>
<dbReference type="EMBL" id="LYPC01000012">
    <property type="protein sequence ID" value="OCT16075.1"/>
    <property type="molecule type" value="Genomic_DNA"/>
</dbReference>
<dbReference type="Pfam" id="PF01882">
    <property type="entry name" value="DUF58"/>
    <property type="match status" value="1"/>
</dbReference>
<keyword evidence="1" id="KW-1133">Transmembrane helix</keyword>
<name>A0A1C1A694_9BACL</name>
<organism evidence="3 4">
    <name type="scientific">Paenibacillus pectinilyticus</name>
    <dbReference type="NCBI Taxonomy" id="512399"/>
    <lineage>
        <taxon>Bacteria</taxon>
        <taxon>Bacillati</taxon>
        <taxon>Bacillota</taxon>
        <taxon>Bacilli</taxon>
        <taxon>Bacillales</taxon>
        <taxon>Paenibacillaceae</taxon>
        <taxon>Paenibacillus</taxon>
    </lineage>
</organism>
<keyword evidence="1" id="KW-0472">Membrane</keyword>
<dbReference type="AlphaFoldDB" id="A0A1C1A694"/>